<reference evidence="1" key="1">
    <citation type="submission" date="2021-06" db="EMBL/GenBank/DDBJ databases">
        <authorList>
            <person name="Kallberg Y."/>
            <person name="Tangrot J."/>
            <person name="Rosling A."/>
        </authorList>
    </citation>
    <scope>NUCLEOTIDE SEQUENCE</scope>
    <source>
        <strain evidence="1">MA453B</strain>
    </source>
</reference>
<comment type="caution">
    <text evidence="1">The sequence shown here is derived from an EMBL/GenBank/DDBJ whole genome shotgun (WGS) entry which is preliminary data.</text>
</comment>
<dbReference type="Proteomes" id="UP000789405">
    <property type="component" value="Unassembled WGS sequence"/>
</dbReference>
<name>A0A9N9J6K0_9GLOM</name>
<feature type="non-terminal residue" evidence="1">
    <location>
        <position position="235"/>
    </location>
</feature>
<dbReference type="AlphaFoldDB" id="A0A9N9J6K0"/>
<evidence type="ECO:0000313" key="2">
    <source>
        <dbReference type="Proteomes" id="UP000789405"/>
    </source>
</evidence>
<evidence type="ECO:0000313" key="1">
    <source>
        <dbReference type="EMBL" id="CAG8766808.1"/>
    </source>
</evidence>
<sequence length="235" mass="26963">MTETKLLQSSAFRKALSNPLYKIYTANNDIDYAINREASLGVAISITPSLRLYIRNIKIISVSTNISNKVQTKAAQFIQQAKATYLDLIVARDFNSNINQPNQSKVVPIITHFYQFEDNWIQFAKQIRENLRSFPISNLVVNNREFLNHYTNIWYSIVKQAAKNNILSSTTELKVFHIHSFKAAQLHRRLKVANKTLAIFKSVYPLLMPEYIISQINKELKTLSDLTGILTLLVT</sequence>
<protein>
    <submittedName>
        <fullName evidence="1">13766_t:CDS:1</fullName>
    </submittedName>
</protein>
<organism evidence="1 2">
    <name type="scientific">Dentiscutata erythropus</name>
    <dbReference type="NCBI Taxonomy" id="1348616"/>
    <lineage>
        <taxon>Eukaryota</taxon>
        <taxon>Fungi</taxon>
        <taxon>Fungi incertae sedis</taxon>
        <taxon>Mucoromycota</taxon>
        <taxon>Glomeromycotina</taxon>
        <taxon>Glomeromycetes</taxon>
        <taxon>Diversisporales</taxon>
        <taxon>Gigasporaceae</taxon>
        <taxon>Dentiscutata</taxon>
    </lineage>
</organism>
<keyword evidence="2" id="KW-1185">Reference proteome</keyword>
<dbReference type="EMBL" id="CAJVPY010018391">
    <property type="protein sequence ID" value="CAG8766808.1"/>
    <property type="molecule type" value="Genomic_DNA"/>
</dbReference>
<proteinExistence type="predicted"/>
<gene>
    <name evidence="1" type="ORF">DERYTH_LOCUS18312</name>
</gene>
<accession>A0A9N9J6K0</accession>